<dbReference type="InterPro" id="IPR045854">
    <property type="entry name" value="NO2/SO3_Rdtase_4Fe4S_sf"/>
</dbReference>
<dbReference type="SUPFAM" id="SSF55124">
    <property type="entry name" value="Nitrite/Sulfite reductase N-terminal domain-like"/>
    <property type="match status" value="1"/>
</dbReference>
<sequence>MSYDIKGWCPGAHRPMMSGDGYVVRVRPRLGEFSLAQALGLCAAAETHGAGLLDVTNRANVQIRGVSETAWPALMADLESLGLLDADADTETRRNIVVAPTWTAQDDTHRLTLELLARLAELPVLPPKMGFAIDAGSGPVLRDTSADFRIERGSDRRLILRADGRALGLALMPGSEIDPLIRLCHWFVDSGGLQAGRMARHSAPLPGWAEGTIAPAPRRDLAAPRSAQLGRSAGLRFWSDPRRRSGPRADRLAGHCPAPHPVAYHRVARCEPRPPRRSQLVTRSARAAGRCLPRRALLPAGQRGNPRAGPCPCPPCRQSPARQRLRQRLRPPRPYRSGADRRKRPL</sequence>
<evidence type="ECO:0000256" key="6">
    <source>
        <dbReference type="ARBA" id="ARBA00023014"/>
    </source>
</evidence>
<feature type="region of interest" description="Disordered" evidence="7">
    <location>
        <begin position="233"/>
        <end position="258"/>
    </location>
</feature>
<keyword evidence="4" id="KW-0560">Oxidoreductase</keyword>
<evidence type="ECO:0000256" key="4">
    <source>
        <dbReference type="ARBA" id="ARBA00023002"/>
    </source>
</evidence>
<dbReference type="Gene3D" id="3.30.413.10">
    <property type="entry name" value="Sulfite Reductase Hemoprotein, domain 1"/>
    <property type="match status" value="1"/>
</dbReference>
<dbReference type="RefSeq" id="WP_264504574.1">
    <property type="nucleotide sequence ID" value="NZ_JAPDFL010000001.1"/>
</dbReference>
<comment type="caution">
    <text evidence="9">The sequence shown here is derived from an EMBL/GenBank/DDBJ whole genome shotgun (WGS) entry which is preliminary data.</text>
</comment>
<keyword evidence="5" id="KW-0408">Iron</keyword>
<keyword evidence="6" id="KW-0411">Iron-sulfur</keyword>
<evidence type="ECO:0000256" key="5">
    <source>
        <dbReference type="ARBA" id="ARBA00023004"/>
    </source>
</evidence>
<feature type="domain" description="Nitrite/Sulfite reductase ferredoxin-like" evidence="8">
    <location>
        <begin position="15"/>
        <end position="80"/>
    </location>
</feature>
<evidence type="ECO:0000256" key="7">
    <source>
        <dbReference type="SAM" id="MobiDB-lite"/>
    </source>
</evidence>
<reference evidence="9 10" key="1">
    <citation type="submission" date="2022-10" db="EMBL/GenBank/DDBJ databases">
        <title>Pararhodobacter sp. nov., isolated from marine algae.</title>
        <authorList>
            <person name="Choi B.J."/>
            <person name="Kim J.M."/>
            <person name="Lee J.K."/>
            <person name="Choi D.G."/>
            <person name="Jeon C.O."/>
        </authorList>
    </citation>
    <scope>NUCLEOTIDE SEQUENCE [LARGE SCALE GENOMIC DNA]</scope>
    <source>
        <strain evidence="9 10">ZQ420</strain>
    </source>
</reference>
<gene>
    <name evidence="9" type="ORF">OKW52_04080</name>
</gene>
<dbReference type="Pfam" id="PF03460">
    <property type="entry name" value="NIR_SIR_ferr"/>
    <property type="match status" value="1"/>
</dbReference>
<feature type="compositionally biased region" description="Basic and acidic residues" evidence="7">
    <location>
        <begin position="239"/>
        <end position="253"/>
    </location>
</feature>
<keyword evidence="10" id="KW-1185">Reference proteome</keyword>
<evidence type="ECO:0000313" key="10">
    <source>
        <dbReference type="Proteomes" id="UP001208938"/>
    </source>
</evidence>
<keyword evidence="2" id="KW-0349">Heme</keyword>
<dbReference type="PANTHER" id="PTHR32439">
    <property type="entry name" value="FERREDOXIN--NITRITE REDUCTASE, CHLOROPLASTIC"/>
    <property type="match status" value="1"/>
</dbReference>
<dbReference type="EMBL" id="JAPDFL010000001">
    <property type="protein sequence ID" value="MCW1931463.1"/>
    <property type="molecule type" value="Genomic_DNA"/>
</dbReference>
<dbReference type="InterPro" id="IPR051329">
    <property type="entry name" value="NIR_SIR_4Fe-4S"/>
</dbReference>
<evidence type="ECO:0000259" key="8">
    <source>
        <dbReference type="Pfam" id="PF03460"/>
    </source>
</evidence>
<dbReference type="PANTHER" id="PTHR32439:SF9">
    <property type="entry name" value="BLR3264 PROTEIN"/>
    <property type="match status" value="1"/>
</dbReference>
<evidence type="ECO:0000256" key="3">
    <source>
        <dbReference type="ARBA" id="ARBA00022723"/>
    </source>
</evidence>
<feature type="compositionally biased region" description="Basic residues" evidence="7">
    <location>
        <begin position="323"/>
        <end position="333"/>
    </location>
</feature>
<evidence type="ECO:0000313" key="9">
    <source>
        <dbReference type="EMBL" id="MCW1931463.1"/>
    </source>
</evidence>
<organism evidence="9 10">
    <name type="scientific">Pararhodobacter zhoushanensis</name>
    <dbReference type="NCBI Taxonomy" id="2479545"/>
    <lineage>
        <taxon>Bacteria</taxon>
        <taxon>Pseudomonadati</taxon>
        <taxon>Pseudomonadota</taxon>
        <taxon>Alphaproteobacteria</taxon>
        <taxon>Rhodobacterales</taxon>
        <taxon>Paracoccaceae</taxon>
        <taxon>Pararhodobacter</taxon>
    </lineage>
</organism>
<dbReference type="Proteomes" id="UP001208938">
    <property type="component" value="Unassembled WGS sequence"/>
</dbReference>
<accession>A0ABT3GVA4</accession>
<dbReference type="InterPro" id="IPR036136">
    <property type="entry name" value="Nit/Sulf_reduc_fer-like_dom_sf"/>
</dbReference>
<protein>
    <recommendedName>
        <fullName evidence="8">Nitrite/Sulfite reductase ferredoxin-like domain-containing protein</fullName>
    </recommendedName>
</protein>
<evidence type="ECO:0000256" key="2">
    <source>
        <dbReference type="ARBA" id="ARBA00022617"/>
    </source>
</evidence>
<evidence type="ECO:0000256" key="1">
    <source>
        <dbReference type="ARBA" id="ARBA00022485"/>
    </source>
</evidence>
<keyword evidence="1" id="KW-0004">4Fe-4S</keyword>
<proteinExistence type="predicted"/>
<feature type="region of interest" description="Disordered" evidence="7">
    <location>
        <begin position="296"/>
        <end position="346"/>
    </location>
</feature>
<dbReference type="Gene3D" id="3.90.480.10">
    <property type="entry name" value="Sulfite Reductase Hemoprotein,Domain 2"/>
    <property type="match status" value="1"/>
</dbReference>
<keyword evidence="3" id="KW-0479">Metal-binding</keyword>
<name>A0ABT3GVA4_9RHOB</name>
<dbReference type="InterPro" id="IPR005117">
    <property type="entry name" value="NiRdtase/SiRdtase_haem-b_fer"/>
</dbReference>